<feature type="transmembrane region" description="Helical" evidence="1">
    <location>
        <begin position="45"/>
        <end position="65"/>
    </location>
</feature>
<evidence type="ECO:0008006" key="4">
    <source>
        <dbReference type="Google" id="ProtNLM"/>
    </source>
</evidence>
<sequence>MELYLKSLKTFEKDARGYSTIFIIAQSCLGSVAAMYILINGVQAWQMVQLFLVTIACMGFNAAVLSQQKPKIVINLFILSLVVSTVVLILNLL</sequence>
<evidence type="ECO:0000256" key="1">
    <source>
        <dbReference type="SAM" id="Phobius"/>
    </source>
</evidence>
<accession>A0ABY2WIF3</accession>
<protein>
    <recommendedName>
        <fullName evidence="4">DUF3953 domain-containing protein</fullName>
    </recommendedName>
</protein>
<feature type="transmembrane region" description="Helical" evidence="1">
    <location>
        <begin position="21"/>
        <end position="39"/>
    </location>
</feature>
<dbReference type="EMBL" id="VCNI01000003">
    <property type="protein sequence ID" value="TMU50949.1"/>
    <property type="molecule type" value="Genomic_DNA"/>
</dbReference>
<dbReference type="Proteomes" id="UP000751614">
    <property type="component" value="Unassembled WGS sequence"/>
</dbReference>
<feature type="transmembrane region" description="Helical" evidence="1">
    <location>
        <begin position="72"/>
        <end position="92"/>
    </location>
</feature>
<keyword evidence="1" id="KW-0472">Membrane</keyword>
<reference evidence="2 3" key="1">
    <citation type="submission" date="2019-05" db="EMBL/GenBank/DDBJ databases">
        <title>Flagellimonas sp. AsT0115, sp. nov., isolated from a marine red algae, Asparagopsis taxiformis.</title>
        <authorList>
            <person name="Kim J."/>
            <person name="Jeong S.E."/>
            <person name="Jeon C.O."/>
        </authorList>
    </citation>
    <scope>NUCLEOTIDE SEQUENCE [LARGE SCALE GENOMIC DNA]</scope>
    <source>
        <strain evidence="2 3">AsT0115</strain>
    </source>
</reference>
<name>A0ABY2WIF3_9FLAO</name>
<dbReference type="RefSeq" id="WP_138838614.1">
    <property type="nucleotide sequence ID" value="NZ_VCNI01000003.1"/>
</dbReference>
<gene>
    <name evidence="2" type="ORF">FGG15_17145</name>
</gene>
<comment type="caution">
    <text evidence="2">The sequence shown here is derived from an EMBL/GenBank/DDBJ whole genome shotgun (WGS) entry which is preliminary data.</text>
</comment>
<dbReference type="PROSITE" id="PS51257">
    <property type="entry name" value="PROKAR_LIPOPROTEIN"/>
    <property type="match status" value="1"/>
</dbReference>
<proteinExistence type="predicted"/>
<evidence type="ECO:0000313" key="2">
    <source>
        <dbReference type="EMBL" id="TMU50949.1"/>
    </source>
</evidence>
<keyword evidence="1" id="KW-1133">Transmembrane helix</keyword>
<keyword evidence="3" id="KW-1185">Reference proteome</keyword>
<keyword evidence="1" id="KW-0812">Transmembrane</keyword>
<evidence type="ECO:0000313" key="3">
    <source>
        <dbReference type="Proteomes" id="UP000751614"/>
    </source>
</evidence>
<organism evidence="2 3">
    <name type="scientific">Flagellimonas algicola</name>
    <dbReference type="NCBI Taxonomy" id="2583815"/>
    <lineage>
        <taxon>Bacteria</taxon>
        <taxon>Pseudomonadati</taxon>
        <taxon>Bacteroidota</taxon>
        <taxon>Flavobacteriia</taxon>
        <taxon>Flavobacteriales</taxon>
        <taxon>Flavobacteriaceae</taxon>
        <taxon>Flagellimonas</taxon>
    </lineage>
</organism>